<dbReference type="InterPro" id="IPR020845">
    <property type="entry name" value="AMP-binding_CS"/>
</dbReference>
<comment type="catalytic activity">
    <reaction evidence="6">
        <text>octanoate + ATP + CoA = octanoyl-CoA + AMP + diphosphate</text>
        <dbReference type="Rhea" id="RHEA:33631"/>
        <dbReference type="ChEBI" id="CHEBI:25646"/>
        <dbReference type="ChEBI" id="CHEBI:30616"/>
        <dbReference type="ChEBI" id="CHEBI:33019"/>
        <dbReference type="ChEBI" id="CHEBI:57287"/>
        <dbReference type="ChEBI" id="CHEBI:57386"/>
        <dbReference type="ChEBI" id="CHEBI:456215"/>
    </reaction>
</comment>
<feature type="domain" description="AMP-dependent synthetase/ligase" evidence="8">
    <location>
        <begin position="32"/>
        <end position="355"/>
    </location>
</feature>
<dbReference type="Gene3D" id="3.40.50.12780">
    <property type="entry name" value="N-terminal domain of ligase-like"/>
    <property type="match status" value="1"/>
</dbReference>
<dbReference type="SUPFAM" id="SSF56801">
    <property type="entry name" value="Acetyl-CoA synthetase-like"/>
    <property type="match status" value="1"/>
</dbReference>
<comment type="similarity">
    <text evidence="1">Belongs to the ATP-dependent AMP-binding enzyme family.</text>
</comment>
<sequence>MSAECSTRYKLSYIHNPGTEPLLSITLGRALQNAAEKWSDKIAIISRYEGESYTFKQALEKADALAAGLLQFGLKQGDRVAIWGPNSCGWYISRLAVARAGLIAVQIDPAYRSQQLLHALNTVEVKVLICAENLGTTNFYKTVLTLIPELNDCPESGVEINNPKLPALKTLIVISNKQYRGAFRLQDVIVSARPNVIQEIHHLQELIQPDDDSNIQFTSGSTGNPKAALLTNHSLINNSYYVGKRMEFHMEACITENHSIISTIQRNRIIGAIITGILFGNTIVLPSPVFDAKKALEAIINERCSHIFATPSLYKEMIATKLELDLEITTLRVATCTGAPCTKQLAKNIKEIFNINRLSVKAVDKEGRMVPMGTPGELWVRGYSVMKQYWNDDERTRQFISSDKWAKTGDLFVLRDDGYGRIIGRTKDVIIRIADKIVPSEIEEFFEAHPDILEAQVKMDTGINIKRNDASVFNMQVFGVPDPKVGEEVCVYLQPKKEVKLTEEDIVNYCKDKIADFLIPRYIRFVSDFEKTAVLGKVQKKKLLERLQSEISSTNNS</sequence>
<dbReference type="PANTHER" id="PTHR43201:SF5">
    <property type="entry name" value="MEDIUM-CHAIN ACYL-COA LIGASE ACSF2, MITOCHONDRIAL"/>
    <property type="match status" value="1"/>
</dbReference>
<evidence type="ECO:0000259" key="8">
    <source>
        <dbReference type="Pfam" id="PF00501"/>
    </source>
</evidence>
<dbReference type="InterPro" id="IPR000873">
    <property type="entry name" value="AMP-dep_synth/lig_dom"/>
</dbReference>
<dbReference type="EC" id="6.2.1.2" evidence="4"/>
<dbReference type="InterPro" id="IPR025110">
    <property type="entry name" value="AMP-bd_C"/>
</dbReference>
<evidence type="ECO:0000256" key="7">
    <source>
        <dbReference type="ARBA" id="ARBA00048277"/>
    </source>
</evidence>
<protein>
    <recommendedName>
        <fullName evidence="5">Medium-chain acyl-CoA ligase ACSF2, mitochondrial</fullName>
        <ecNumber evidence="4">6.2.1.2</ecNumber>
    </recommendedName>
</protein>
<comment type="caution">
    <text evidence="10">The sequence shown here is derived from an EMBL/GenBank/DDBJ whole genome shotgun (WGS) entry which is preliminary data.</text>
</comment>
<comment type="function">
    <text evidence="3">Acyl-CoA synthases catalyze the initial reaction in fatty acid metabolism, by forming a thioester with CoA. Has some preference toward medium-chain substrates. Plays a role in adipocyte differentiation.</text>
</comment>
<dbReference type="InterPro" id="IPR045851">
    <property type="entry name" value="AMP-bd_C_sf"/>
</dbReference>
<feature type="domain" description="AMP-binding enzyme C-terminal" evidence="9">
    <location>
        <begin position="474"/>
        <end position="533"/>
    </location>
</feature>
<dbReference type="EMBL" id="JAJSOF020000023">
    <property type="protein sequence ID" value="KAJ4435731.1"/>
    <property type="molecule type" value="Genomic_DNA"/>
</dbReference>
<dbReference type="Gene3D" id="3.30.300.30">
    <property type="match status" value="1"/>
</dbReference>
<evidence type="ECO:0000259" key="9">
    <source>
        <dbReference type="Pfam" id="PF13193"/>
    </source>
</evidence>
<name>A0ABQ8SNI1_PERAM</name>
<keyword evidence="2" id="KW-0436">Ligase</keyword>
<dbReference type="Proteomes" id="UP001148838">
    <property type="component" value="Unassembled WGS sequence"/>
</dbReference>
<reference evidence="10 11" key="1">
    <citation type="journal article" date="2022" name="Allergy">
        <title>Genome assembly and annotation of Periplaneta americana reveal a comprehensive cockroach allergen profile.</title>
        <authorList>
            <person name="Wang L."/>
            <person name="Xiong Q."/>
            <person name="Saelim N."/>
            <person name="Wang L."/>
            <person name="Nong W."/>
            <person name="Wan A.T."/>
            <person name="Shi M."/>
            <person name="Liu X."/>
            <person name="Cao Q."/>
            <person name="Hui J.H.L."/>
            <person name="Sookrung N."/>
            <person name="Leung T.F."/>
            <person name="Tungtrongchitr A."/>
            <person name="Tsui S.K.W."/>
        </authorList>
    </citation>
    <scope>NUCLEOTIDE SEQUENCE [LARGE SCALE GENOMIC DNA]</scope>
    <source>
        <strain evidence="10">PWHHKU_190912</strain>
    </source>
</reference>
<evidence type="ECO:0000256" key="6">
    <source>
        <dbReference type="ARBA" id="ARBA00047319"/>
    </source>
</evidence>
<evidence type="ECO:0000313" key="11">
    <source>
        <dbReference type="Proteomes" id="UP001148838"/>
    </source>
</evidence>
<keyword evidence="11" id="KW-1185">Reference proteome</keyword>
<evidence type="ECO:0000256" key="1">
    <source>
        <dbReference type="ARBA" id="ARBA00006432"/>
    </source>
</evidence>
<evidence type="ECO:0000256" key="4">
    <source>
        <dbReference type="ARBA" id="ARBA00039009"/>
    </source>
</evidence>
<dbReference type="PANTHER" id="PTHR43201">
    <property type="entry name" value="ACYL-COA SYNTHETASE"/>
    <property type="match status" value="1"/>
</dbReference>
<proteinExistence type="inferred from homology"/>
<dbReference type="Pfam" id="PF00501">
    <property type="entry name" value="AMP-binding"/>
    <property type="match status" value="1"/>
</dbReference>
<evidence type="ECO:0000256" key="5">
    <source>
        <dbReference type="ARBA" id="ARBA00039638"/>
    </source>
</evidence>
<comment type="catalytic activity">
    <reaction evidence="7">
        <text>a medium-chain fatty acid + ATP + CoA = a medium-chain fatty acyl-CoA + AMP + diphosphate</text>
        <dbReference type="Rhea" id="RHEA:48340"/>
        <dbReference type="ChEBI" id="CHEBI:30616"/>
        <dbReference type="ChEBI" id="CHEBI:33019"/>
        <dbReference type="ChEBI" id="CHEBI:57287"/>
        <dbReference type="ChEBI" id="CHEBI:59558"/>
        <dbReference type="ChEBI" id="CHEBI:90546"/>
        <dbReference type="ChEBI" id="CHEBI:456215"/>
        <dbReference type="EC" id="6.2.1.2"/>
    </reaction>
</comment>
<gene>
    <name evidence="10" type="ORF">ANN_18348</name>
</gene>
<evidence type="ECO:0000256" key="2">
    <source>
        <dbReference type="ARBA" id="ARBA00022598"/>
    </source>
</evidence>
<evidence type="ECO:0000313" key="10">
    <source>
        <dbReference type="EMBL" id="KAJ4435731.1"/>
    </source>
</evidence>
<organism evidence="10 11">
    <name type="scientific">Periplaneta americana</name>
    <name type="common">American cockroach</name>
    <name type="synonym">Blatta americana</name>
    <dbReference type="NCBI Taxonomy" id="6978"/>
    <lineage>
        <taxon>Eukaryota</taxon>
        <taxon>Metazoa</taxon>
        <taxon>Ecdysozoa</taxon>
        <taxon>Arthropoda</taxon>
        <taxon>Hexapoda</taxon>
        <taxon>Insecta</taxon>
        <taxon>Pterygota</taxon>
        <taxon>Neoptera</taxon>
        <taxon>Polyneoptera</taxon>
        <taxon>Dictyoptera</taxon>
        <taxon>Blattodea</taxon>
        <taxon>Blattoidea</taxon>
        <taxon>Blattidae</taxon>
        <taxon>Blattinae</taxon>
        <taxon>Periplaneta</taxon>
    </lineage>
</organism>
<dbReference type="PROSITE" id="PS00455">
    <property type="entry name" value="AMP_BINDING"/>
    <property type="match status" value="1"/>
</dbReference>
<dbReference type="InterPro" id="IPR042099">
    <property type="entry name" value="ANL_N_sf"/>
</dbReference>
<evidence type="ECO:0000256" key="3">
    <source>
        <dbReference type="ARBA" id="ARBA00037247"/>
    </source>
</evidence>
<dbReference type="Pfam" id="PF13193">
    <property type="entry name" value="AMP-binding_C"/>
    <property type="match status" value="1"/>
</dbReference>
<accession>A0ABQ8SNI1</accession>